<evidence type="ECO:0000256" key="1">
    <source>
        <dbReference type="SAM" id="Phobius"/>
    </source>
</evidence>
<evidence type="ECO:0000313" key="2">
    <source>
        <dbReference type="EMBL" id="OLN28991.1"/>
    </source>
</evidence>
<accession>A0A1Q8QNS2</accession>
<dbReference type="AlphaFoldDB" id="A0A1Q8QNS2"/>
<dbReference type="Proteomes" id="UP000186102">
    <property type="component" value="Unassembled WGS sequence"/>
</dbReference>
<gene>
    <name evidence="2" type="ORF">DSOL_3802</name>
</gene>
<protein>
    <submittedName>
        <fullName evidence="2">Uncharacterized protein</fullName>
    </submittedName>
</protein>
<dbReference type="STRING" id="1888891.DSOL_3802"/>
<organism evidence="2 3">
    <name type="scientific">Desulfosporosinus metallidurans</name>
    <dbReference type="NCBI Taxonomy" id="1888891"/>
    <lineage>
        <taxon>Bacteria</taxon>
        <taxon>Bacillati</taxon>
        <taxon>Bacillota</taxon>
        <taxon>Clostridia</taxon>
        <taxon>Eubacteriales</taxon>
        <taxon>Desulfitobacteriaceae</taxon>
        <taxon>Desulfosporosinus</taxon>
    </lineage>
</organism>
<reference evidence="2 3" key="1">
    <citation type="submission" date="2016-09" db="EMBL/GenBank/DDBJ databases">
        <title>Complete genome of Desulfosporosinus sp. OL.</title>
        <authorList>
            <person name="Mardanov A."/>
            <person name="Beletsky A."/>
            <person name="Panova A."/>
            <person name="Karnachuk O."/>
            <person name="Ravin N."/>
        </authorList>
    </citation>
    <scope>NUCLEOTIDE SEQUENCE [LARGE SCALE GENOMIC DNA]</scope>
    <source>
        <strain evidence="2 3">OL</strain>
    </source>
</reference>
<keyword evidence="3" id="KW-1185">Reference proteome</keyword>
<dbReference type="RefSeq" id="WP_083642724.1">
    <property type="nucleotide sequence ID" value="NZ_MLBF01000037.1"/>
</dbReference>
<dbReference type="PROSITE" id="PS51257">
    <property type="entry name" value="PROKAR_LIPOPROTEIN"/>
    <property type="match status" value="1"/>
</dbReference>
<keyword evidence="1" id="KW-0812">Transmembrane</keyword>
<keyword evidence="1" id="KW-1133">Transmembrane helix</keyword>
<sequence length="181" mass="19684">MIKTKKILRHTSGNSAPLTLAIVLVVIILSCTVFEYMRLMVIASGVRDAVQSAMIDVATENWDDAYNGLREGYSGGYTLSGTDWVVKLDIGDVYSRLESTLGVKTESGKFVKYTGPDVEYTLSDLTVSMQNAPLAPTNTGDISQLSATGTVDVEVPLSFGWRHLPPLKITMKLKGGFTPKF</sequence>
<name>A0A1Q8QNS2_9FIRM</name>
<dbReference type="OrthoDB" id="9799526at2"/>
<keyword evidence="1" id="KW-0472">Membrane</keyword>
<evidence type="ECO:0000313" key="3">
    <source>
        <dbReference type="Proteomes" id="UP000186102"/>
    </source>
</evidence>
<dbReference type="EMBL" id="MLBF01000037">
    <property type="protein sequence ID" value="OLN28991.1"/>
    <property type="molecule type" value="Genomic_DNA"/>
</dbReference>
<comment type="caution">
    <text evidence="2">The sequence shown here is derived from an EMBL/GenBank/DDBJ whole genome shotgun (WGS) entry which is preliminary data.</text>
</comment>
<proteinExistence type="predicted"/>
<feature type="transmembrane region" description="Helical" evidence="1">
    <location>
        <begin position="18"/>
        <end position="37"/>
    </location>
</feature>